<reference evidence="5" key="3">
    <citation type="submission" date="2016-11" db="EMBL/GenBank/DDBJ databases">
        <authorList>
            <person name="Papadimitriou K."/>
        </authorList>
    </citation>
    <scope>NUCLEOTIDE SEQUENCE [LARGE SCALE GENOMIC DNA]</scope>
    <source>
        <strain evidence="5">ACA-DC 1533</strain>
    </source>
</reference>
<dbReference type="EMBL" id="LT630287">
    <property type="protein sequence ID" value="SFV41008.1"/>
    <property type="molecule type" value="Genomic_DNA"/>
</dbReference>
<reference evidence="1" key="5">
    <citation type="submission" date="2021-09" db="EMBL/GenBank/DDBJ databases">
        <authorList>
            <person name="Gilroy R."/>
        </authorList>
    </citation>
    <scope>NUCLEOTIDE SEQUENCE</scope>
    <source>
        <strain evidence="1">CHK174-6876</strain>
    </source>
</reference>
<evidence type="ECO:0000313" key="3">
    <source>
        <dbReference type="EMBL" id="SFV41008.1"/>
    </source>
</evidence>
<reference evidence="3" key="2">
    <citation type="submission" date="2016-11" db="EMBL/GenBank/DDBJ databases">
        <authorList>
            <person name="Jaros S."/>
            <person name="Januszkiewicz K."/>
            <person name="Wedrychowicz H."/>
        </authorList>
    </citation>
    <scope>NUCLEOTIDE SEQUENCE [LARGE SCALE GENOMIC DNA]</scope>
    <source>
        <strain evidence="3">ACA-DC 1533</strain>
    </source>
</reference>
<evidence type="ECO:0000313" key="2">
    <source>
        <dbReference type="EMBL" id="KRN87116.1"/>
    </source>
</evidence>
<dbReference type="EMBL" id="JQBK01000007">
    <property type="protein sequence ID" value="KRN87116.1"/>
    <property type="molecule type" value="Genomic_DNA"/>
</dbReference>
<dbReference type="Proteomes" id="UP000051491">
    <property type="component" value="Unassembled WGS sequence"/>
</dbReference>
<gene>
    <name evidence="2" type="ORF">IV43_GL001918</name>
    <name evidence="1" type="ORF">K8V00_08075</name>
    <name evidence="3" type="ORF">LAC1533_1587</name>
</gene>
<dbReference type="STRING" id="89059.LAC1533_1587"/>
<proteinExistence type="predicted"/>
<dbReference type="Gene3D" id="3.40.1720.10">
    <property type="entry name" value="Streptococcus thermophilus LMG 18311 protein like"/>
    <property type="match status" value="1"/>
</dbReference>
<evidence type="ECO:0000313" key="4">
    <source>
        <dbReference type="Proteomes" id="UP000051491"/>
    </source>
</evidence>
<dbReference type="AlphaFoldDB" id="A0A0R2KIF6"/>
<sequence>MLNLVDVTNSYAHEISKELRNSPAHFIKVYTLGNSIVVHKKKESSNEIVISNKLRSITEKEINFVLDNLLGESKADATISRADKVIEIQSDLS</sequence>
<dbReference type="Proteomes" id="UP000190935">
    <property type="component" value="Chromosome I"/>
</dbReference>
<organism evidence="2 4">
    <name type="scientific">Ligilactobacillus acidipiscis</name>
    <dbReference type="NCBI Taxonomy" id="89059"/>
    <lineage>
        <taxon>Bacteria</taxon>
        <taxon>Bacillati</taxon>
        <taxon>Bacillota</taxon>
        <taxon>Bacilli</taxon>
        <taxon>Lactobacillales</taxon>
        <taxon>Lactobacillaceae</taxon>
        <taxon>Ligilactobacillus</taxon>
    </lineage>
</organism>
<reference evidence="1" key="4">
    <citation type="journal article" date="2021" name="PeerJ">
        <title>Extensive microbial diversity within the chicken gut microbiome revealed by metagenomics and culture.</title>
        <authorList>
            <person name="Gilroy R."/>
            <person name="Ravi A."/>
            <person name="Getino M."/>
            <person name="Pursley I."/>
            <person name="Horton D.L."/>
            <person name="Alikhan N.F."/>
            <person name="Baker D."/>
            <person name="Gharbi K."/>
            <person name="Hall N."/>
            <person name="Watson M."/>
            <person name="Adriaenssens E.M."/>
            <person name="Foster-Nyarko E."/>
            <person name="Jarju S."/>
            <person name="Secka A."/>
            <person name="Antonio M."/>
            <person name="Oren A."/>
            <person name="Chaudhuri R.R."/>
            <person name="La Ragione R."/>
            <person name="Hildebrand F."/>
            <person name="Pallen M.J."/>
        </authorList>
    </citation>
    <scope>NUCLEOTIDE SEQUENCE</scope>
    <source>
        <strain evidence="1">CHK174-6876</strain>
    </source>
</reference>
<dbReference type="Pfam" id="PF08860">
    <property type="entry name" value="DUF1827"/>
    <property type="match status" value="1"/>
</dbReference>
<dbReference type="InterPro" id="IPR014959">
    <property type="entry name" value="DUF1827"/>
</dbReference>
<dbReference type="Proteomes" id="UP000707535">
    <property type="component" value="Unassembled WGS sequence"/>
</dbReference>
<dbReference type="InterPro" id="IPR038226">
    <property type="entry name" value="LMG18311-like_sf"/>
</dbReference>
<reference evidence="2 4" key="1">
    <citation type="journal article" date="2015" name="Genome Announc.">
        <title>Expanding the biotechnology potential of lactobacilli through comparative genomics of 213 strains and associated genera.</title>
        <authorList>
            <person name="Sun Z."/>
            <person name="Harris H.M."/>
            <person name="McCann A."/>
            <person name="Guo C."/>
            <person name="Argimon S."/>
            <person name="Zhang W."/>
            <person name="Yang X."/>
            <person name="Jeffery I.B."/>
            <person name="Cooney J.C."/>
            <person name="Kagawa T.F."/>
            <person name="Liu W."/>
            <person name="Song Y."/>
            <person name="Salvetti E."/>
            <person name="Wrobel A."/>
            <person name="Rasinkangas P."/>
            <person name="Parkhill J."/>
            <person name="Rea M.C."/>
            <person name="O'Sullivan O."/>
            <person name="Ritari J."/>
            <person name="Douillard F.P."/>
            <person name="Paul Ross R."/>
            <person name="Yang R."/>
            <person name="Briner A.E."/>
            <person name="Felis G.E."/>
            <person name="de Vos W.M."/>
            <person name="Barrangou R."/>
            <person name="Klaenhammer T.R."/>
            <person name="Caufield P.W."/>
            <person name="Cui Y."/>
            <person name="Zhang H."/>
            <person name="O'Toole P.W."/>
        </authorList>
    </citation>
    <scope>NUCLEOTIDE SEQUENCE [LARGE SCALE GENOMIC DNA]</scope>
    <source>
        <strain evidence="2 4">DSM 15353</strain>
    </source>
</reference>
<dbReference type="PATRIC" id="fig|89059.3.peg.2034"/>
<accession>A0A0R2KIF6</accession>
<evidence type="ECO:0000313" key="1">
    <source>
        <dbReference type="EMBL" id="HJE97564.1"/>
    </source>
</evidence>
<evidence type="ECO:0000313" key="5">
    <source>
        <dbReference type="Proteomes" id="UP000190935"/>
    </source>
</evidence>
<name>A0A0R2KIF6_9LACO</name>
<dbReference type="GeneID" id="95349693"/>
<dbReference type="KEGG" id="laca:LAC1533_1587"/>
<dbReference type="EMBL" id="DYXG01000085">
    <property type="protein sequence ID" value="HJE97564.1"/>
    <property type="molecule type" value="Genomic_DNA"/>
</dbReference>
<protein>
    <submittedName>
        <fullName evidence="1">DUF1827 family protein</fullName>
    </submittedName>
</protein>
<dbReference type="RefSeq" id="WP_010497034.1">
    <property type="nucleotide sequence ID" value="NZ_CP113926.1"/>
</dbReference>